<evidence type="ECO:0000256" key="1">
    <source>
        <dbReference type="ARBA" id="ARBA00022443"/>
    </source>
</evidence>
<dbReference type="SMART" id="SM00219">
    <property type="entry name" value="TyrKc"/>
    <property type="match status" value="1"/>
</dbReference>
<dbReference type="Proteomes" id="UP000030758">
    <property type="component" value="Unassembled WGS sequence"/>
</dbReference>
<dbReference type="Pfam" id="PF07714">
    <property type="entry name" value="PK_Tyr_Ser-Thr"/>
    <property type="match status" value="1"/>
</dbReference>
<dbReference type="Pfam" id="PF00017">
    <property type="entry name" value="SH2"/>
    <property type="match status" value="1"/>
</dbReference>
<dbReference type="PRINTS" id="PR00401">
    <property type="entry name" value="SH2DOMAIN"/>
</dbReference>
<organism evidence="19">
    <name type="scientific">Trichuris suis</name>
    <name type="common">pig whipworm</name>
    <dbReference type="NCBI Taxonomy" id="68888"/>
    <lineage>
        <taxon>Eukaryota</taxon>
        <taxon>Metazoa</taxon>
        <taxon>Ecdysozoa</taxon>
        <taxon>Nematoda</taxon>
        <taxon>Enoplea</taxon>
        <taxon>Dorylaimia</taxon>
        <taxon>Trichinellida</taxon>
        <taxon>Trichuridae</taxon>
        <taxon>Trichuris</taxon>
    </lineage>
</organism>
<dbReference type="EMBL" id="KL367485">
    <property type="protein sequence ID" value="KFD70858.1"/>
    <property type="molecule type" value="Genomic_DNA"/>
</dbReference>
<dbReference type="SUPFAM" id="SSF55550">
    <property type="entry name" value="SH2 domain"/>
    <property type="match status" value="1"/>
</dbReference>
<sequence length="560" mass="63007">MGNCCETAASSVSARRERNSFAPILLTQKPSTSGCVARPPTSMIVGVEGPLRYPSTCTNGCVTNASPSMGGTPSTKRLASDPSIVFVQPTAKTGKRSVISGQVVLVALHSYESMEEGDLSFKKGDLMILHDNSNTDWWYVKHLSSEQSGYVPRTYVALQESPESEEWYAGDIPRNLAVKLVMNPDLPQGTFLIRERQNDPGEFALTIRDRDQEKGPDVKHYRIRRLENGGFYITTRQKFRTLQELVRYYSETADGLCCKLTQPCPKRAPVRSDLSRETQKNWEIPKSELQFGHKLGQGNFGEVWYGKFRKSDAKVAIKMLKAGSMSCQAFFEEASIMKQCDHPNLVKLYAVCTKEEPMCIVTEYMVNGSLLEYLRAGEGKLLPLSALVDMCAQIANGMAYLEEHRMVHRDLAARNILVGEKIAGIPTVKVADFGLARVIQDDEYNARTGAKFPIKWTAPEAALYGTFTVKSDVWSYGILLYEVITKGQTPYPGMQNREVIEQVESGYRMPRPRDCPQAMYEVMLQTWDSKPEDRPTFEYLYHFFDDYFVSVQPSYAQSEG</sequence>
<dbReference type="CDD" id="cd05034">
    <property type="entry name" value="PTKc_Src_like"/>
    <property type="match status" value="1"/>
</dbReference>
<dbReference type="CDD" id="cd09933">
    <property type="entry name" value="SH2_Src_family"/>
    <property type="match status" value="1"/>
</dbReference>
<proteinExistence type="inferred from homology"/>
<gene>
    <name evidence="18" type="ORF">M513_01193</name>
    <name evidence="19" type="ORF">M514_01193</name>
</gene>
<evidence type="ECO:0000256" key="3">
    <source>
        <dbReference type="ARBA" id="ARBA00022679"/>
    </source>
</evidence>
<evidence type="ECO:0000256" key="7">
    <source>
        <dbReference type="ARBA" id="ARBA00022999"/>
    </source>
</evidence>
<dbReference type="OrthoDB" id="4062651at2759"/>
<evidence type="ECO:0000256" key="2">
    <source>
        <dbReference type="ARBA" id="ARBA00022553"/>
    </source>
</evidence>
<name>A0A085NN12_9BILA</name>
<keyword evidence="1 12" id="KW-0728">SH3 domain</keyword>
<evidence type="ECO:0000259" key="16">
    <source>
        <dbReference type="PROSITE" id="PS50002"/>
    </source>
</evidence>
<feature type="domain" description="SH2" evidence="15">
    <location>
        <begin position="167"/>
        <end position="264"/>
    </location>
</feature>
<dbReference type="InterPro" id="IPR001245">
    <property type="entry name" value="Ser-Thr/Tyr_kinase_cat_dom"/>
</dbReference>
<keyword evidence="8 14" id="KW-0829">Tyrosine-protein kinase</keyword>
<dbReference type="InterPro" id="IPR001452">
    <property type="entry name" value="SH3_domain"/>
</dbReference>
<dbReference type="Proteomes" id="UP000030764">
    <property type="component" value="Unassembled WGS sequence"/>
</dbReference>
<keyword evidence="7 11" id="KW-0727">SH2 domain</keyword>
<dbReference type="InterPro" id="IPR000980">
    <property type="entry name" value="SH2"/>
</dbReference>
<comment type="catalytic activity">
    <reaction evidence="9 14">
        <text>L-tyrosyl-[protein] + ATP = O-phospho-L-tyrosyl-[protein] + ADP + H(+)</text>
        <dbReference type="Rhea" id="RHEA:10596"/>
        <dbReference type="Rhea" id="RHEA-COMP:10136"/>
        <dbReference type="Rhea" id="RHEA-COMP:20101"/>
        <dbReference type="ChEBI" id="CHEBI:15378"/>
        <dbReference type="ChEBI" id="CHEBI:30616"/>
        <dbReference type="ChEBI" id="CHEBI:46858"/>
        <dbReference type="ChEBI" id="CHEBI:61978"/>
        <dbReference type="ChEBI" id="CHEBI:456216"/>
        <dbReference type="EC" id="2.7.10.2"/>
    </reaction>
</comment>
<evidence type="ECO:0000256" key="12">
    <source>
        <dbReference type="PROSITE-ProRule" id="PRU00192"/>
    </source>
</evidence>
<evidence type="ECO:0000256" key="11">
    <source>
        <dbReference type="PROSITE-ProRule" id="PRU00191"/>
    </source>
</evidence>
<keyword evidence="3 14" id="KW-0808">Transferase</keyword>
<dbReference type="Pfam" id="PF00018">
    <property type="entry name" value="SH3_1"/>
    <property type="match status" value="1"/>
</dbReference>
<evidence type="ECO:0000256" key="6">
    <source>
        <dbReference type="ARBA" id="ARBA00022840"/>
    </source>
</evidence>
<keyword evidence="20" id="KW-1185">Reference proteome</keyword>
<evidence type="ECO:0000256" key="14">
    <source>
        <dbReference type="RuleBase" id="RU362096"/>
    </source>
</evidence>
<evidence type="ECO:0000256" key="8">
    <source>
        <dbReference type="ARBA" id="ARBA00023137"/>
    </source>
</evidence>
<evidence type="ECO:0000259" key="15">
    <source>
        <dbReference type="PROSITE" id="PS50001"/>
    </source>
</evidence>
<dbReference type="InterPro" id="IPR036860">
    <property type="entry name" value="SH2_dom_sf"/>
</dbReference>
<evidence type="ECO:0000313" key="18">
    <source>
        <dbReference type="EMBL" id="KFD57960.1"/>
    </source>
</evidence>
<evidence type="ECO:0000313" key="19">
    <source>
        <dbReference type="EMBL" id="KFD70858.1"/>
    </source>
</evidence>
<dbReference type="Gene3D" id="3.30.505.10">
    <property type="entry name" value="SH2 domain"/>
    <property type="match status" value="1"/>
</dbReference>
<dbReference type="PROSITE" id="PS00107">
    <property type="entry name" value="PROTEIN_KINASE_ATP"/>
    <property type="match status" value="1"/>
</dbReference>
<accession>A0A085NN12</accession>
<dbReference type="GO" id="GO:0048565">
    <property type="term" value="P:digestive tract development"/>
    <property type="evidence" value="ECO:0007669"/>
    <property type="project" value="UniProtKB-ARBA"/>
</dbReference>
<dbReference type="InterPro" id="IPR000719">
    <property type="entry name" value="Prot_kinase_dom"/>
</dbReference>
<dbReference type="FunFam" id="3.30.200.20:FF:000053">
    <property type="entry name" value="Tyrosine-protein kinase"/>
    <property type="match status" value="1"/>
</dbReference>
<evidence type="ECO:0000313" key="20">
    <source>
        <dbReference type="Proteomes" id="UP000030764"/>
    </source>
</evidence>
<dbReference type="EC" id="2.7.10.2" evidence="14"/>
<dbReference type="InterPro" id="IPR008266">
    <property type="entry name" value="Tyr_kinase_AS"/>
</dbReference>
<feature type="domain" description="Protein kinase" evidence="17">
    <location>
        <begin position="289"/>
        <end position="548"/>
    </location>
</feature>
<dbReference type="Gene3D" id="1.10.510.10">
    <property type="entry name" value="Transferase(Phosphotransferase) domain 1"/>
    <property type="match status" value="1"/>
</dbReference>
<evidence type="ECO:0000256" key="4">
    <source>
        <dbReference type="ARBA" id="ARBA00022741"/>
    </source>
</evidence>
<dbReference type="FunFam" id="1.10.510.10:FF:000399">
    <property type="entry name" value="Tyrosine-protein kinase"/>
    <property type="match status" value="1"/>
</dbReference>
<keyword evidence="4 13" id="KW-0547">Nucleotide-binding</keyword>
<feature type="domain" description="SH3" evidence="16">
    <location>
        <begin position="100"/>
        <end position="161"/>
    </location>
</feature>
<dbReference type="InterPro" id="IPR020635">
    <property type="entry name" value="Tyr_kinase_cat_dom"/>
</dbReference>
<dbReference type="SMR" id="A0A085NN12"/>
<dbReference type="PRINTS" id="PR00452">
    <property type="entry name" value="SH3DOMAIN"/>
</dbReference>
<dbReference type="InterPro" id="IPR011009">
    <property type="entry name" value="Kinase-like_dom_sf"/>
</dbReference>
<evidence type="ECO:0000259" key="17">
    <source>
        <dbReference type="PROSITE" id="PS50011"/>
    </source>
</evidence>
<evidence type="ECO:0000256" key="13">
    <source>
        <dbReference type="PROSITE-ProRule" id="PRU10141"/>
    </source>
</evidence>
<dbReference type="PROSITE" id="PS50011">
    <property type="entry name" value="PROTEIN_KINASE_DOM"/>
    <property type="match status" value="1"/>
</dbReference>
<evidence type="ECO:0000256" key="9">
    <source>
        <dbReference type="ARBA" id="ARBA00051245"/>
    </source>
</evidence>
<dbReference type="InterPro" id="IPR036028">
    <property type="entry name" value="SH3-like_dom_sf"/>
</dbReference>
<evidence type="ECO:0000256" key="5">
    <source>
        <dbReference type="ARBA" id="ARBA00022777"/>
    </source>
</evidence>
<evidence type="ECO:0000256" key="10">
    <source>
        <dbReference type="ARBA" id="ARBA00061539"/>
    </source>
</evidence>
<keyword evidence="6 13" id="KW-0067">ATP-binding</keyword>
<dbReference type="EMBL" id="KL363186">
    <property type="protein sequence ID" value="KFD57960.1"/>
    <property type="molecule type" value="Genomic_DNA"/>
</dbReference>
<dbReference type="InterPro" id="IPR017441">
    <property type="entry name" value="Protein_kinase_ATP_BS"/>
</dbReference>
<dbReference type="Gene3D" id="2.30.30.40">
    <property type="entry name" value="SH3 Domains"/>
    <property type="match status" value="1"/>
</dbReference>
<keyword evidence="5 14" id="KW-0418">Kinase</keyword>
<dbReference type="SUPFAM" id="SSF56112">
    <property type="entry name" value="Protein kinase-like (PK-like)"/>
    <property type="match status" value="1"/>
</dbReference>
<dbReference type="CDD" id="cd11845">
    <property type="entry name" value="SH3_Src_like"/>
    <property type="match status" value="1"/>
</dbReference>
<comment type="similarity">
    <text evidence="10">Belongs to the protein kinase superfamily. Tyr protein kinase family. SRC subfamily.</text>
</comment>
<dbReference type="SMART" id="SM00326">
    <property type="entry name" value="SH3"/>
    <property type="match status" value="1"/>
</dbReference>
<dbReference type="PRINTS" id="PR00109">
    <property type="entry name" value="TYRKINASE"/>
</dbReference>
<protein>
    <recommendedName>
        <fullName evidence="14">Tyrosine-protein kinase</fullName>
        <ecNumber evidence="14">2.7.10.2</ecNumber>
    </recommendedName>
</protein>
<dbReference type="GO" id="GO:0005524">
    <property type="term" value="F:ATP binding"/>
    <property type="evidence" value="ECO:0007669"/>
    <property type="project" value="UniProtKB-UniRule"/>
</dbReference>
<dbReference type="SUPFAM" id="SSF50044">
    <property type="entry name" value="SH3-domain"/>
    <property type="match status" value="1"/>
</dbReference>
<dbReference type="PROSITE" id="PS00109">
    <property type="entry name" value="PROTEIN_KINASE_TYR"/>
    <property type="match status" value="1"/>
</dbReference>
<dbReference type="PANTHER" id="PTHR24418">
    <property type="entry name" value="TYROSINE-PROTEIN KINASE"/>
    <property type="match status" value="1"/>
</dbReference>
<keyword evidence="2" id="KW-0597">Phosphoprotein</keyword>
<dbReference type="AlphaFoldDB" id="A0A085NN12"/>
<dbReference type="PROSITE" id="PS50002">
    <property type="entry name" value="SH3"/>
    <property type="match status" value="1"/>
</dbReference>
<dbReference type="InterPro" id="IPR050198">
    <property type="entry name" value="Non-receptor_tyrosine_kinases"/>
</dbReference>
<dbReference type="SMART" id="SM00252">
    <property type="entry name" value="SH2"/>
    <property type="match status" value="1"/>
</dbReference>
<dbReference type="GO" id="GO:0004715">
    <property type="term" value="F:non-membrane spanning protein tyrosine kinase activity"/>
    <property type="evidence" value="ECO:0007669"/>
    <property type="project" value="UniProtKB-EC"/>
</dbReference>
<reference evidence="19 20" key="1">
    <citation type="journal article" date="2014" name="Nat. Genet.">
        <title>Genome and transcriptome of the porcine whipworm Trichuris suis.</title>
        <authorList>
            <person name="Jex A.R."/>
            <person name="Nejsum P."/>
            <person name="Schwarz E.M."/>
            <person name="Hu L."/>
            <person name="Young N.D."/>
            <person name="Hall R.S."/>
            <person name="Korhonen P.K."/>
            <person name="Liao S."/>
            <person name="Thamsborg S."/>
            <person name="Xia J."/>
            <person name="Xu P."/>
            <person name="Wang S."/>
            <person name="Scheerlinck J.P."/>
            <person name="Hofmann A."/>
            <person name="Sternberg P.W."/>
            <person name="Wang J."/>
            <person name="Gasser R.B."/>
        </authorList>
    </citation>
    <scope>NUCLEOTIDE SEQUENCE [LARGE SCALE GENOMIC DNA]</scope>
    <source>
        <strain evidence="19">DCEP-RM93F</strain>
        <strain evidence="18">DCEP-RM93M</strain>
    </source>
</reference>
<dbReference type="PROSITE" id="PS50001">
    <property type="entry name" value="SH2"/>
    <property type="match status" value="1"/>
</dbReference>
<feature type="binding site" evidence="13">
    <location>
        <position position="318"/>
    </location>
    <ligand>
        <name>ATP</name>
        <dbReference type="ChEBI" id="CHEBI:30616"/>
    </ligand>
</feature>